<evidence type="ECO:0000313" key="3">
    <source>
        <dbReference type="Proteomes" id="UP001056455"/>
    </source>
</evidence>
<dbReference type="InterPro" id="IPR015168">
    <property type="entry name" value="SsuA/THI5"/>
</dbReference>
<keyword evidence="3" id="KW-1185">Reference proteome</keyword>
<evidence type="ECO:0000259" key="1">
    <source>
        <dbReference type="Pfam" id="PF09084"/>
    </source>
</evidence>
<evidence type="ECO:0000313" key="2">
    <source>
        <dbReference type="EMBL" id="USQ80251.1"/>
    </source>
</evidence>
<proteinExistence type="predicted"/>
<dbReference type="Gene3D" id="3.40.190.10">
    <property type="entry name" value="Periplasmic binding protein-like II"/>
    <property type="match status" value="1"/>
</dbReference>
<name>A0ABY4YU07_9MICO</name>
<organism evidence="2 3">
    <name type="scientific">Ornithinimicrobium faecis</name>
    <dbReference type="NCBI Taxonomy" id="2934158"/>
    <lineage>
        <taxon>Bacteria</taxon>
        <taxon>Bacillati</taxon>
        <taxon>Actinomycetota</taxon>
        <taxon>Actinomycetes</taxon>
        <taxon>Micrococcales</taxon>
        <taxon>Ornithinimicrobiaceae</taxon>
        <taxon>Ornithinimicrobium</taxon>
    </lineage>
</organism>
<gene>
    <name evidence="2" type="ORF">NF556_00895</name>
</gene>
<feature type="domain" description="SsuA/THI5-like" evidence="1">
    <location>
        <begin position="83"/>
        <end position="131"/>
    </location>
</feature>
<dbReference type="EMBL" id="CP099489">
    <property type="protein sequence ID" value="USQ80251.1"/>
    <property type="molecule type" value="Genomic_DNA"/>
</dbReference>
<protein>
    <submittedName>
        <fullName evidence="2">ABC transporter substrate-binding protein</fullName>
    </submittedName>
</protein>
<sequence>MALNNLRIGARPWAHLTPLGSGVTIGGRAVDFSPLATTPRIWDEPDLDVAETSLSVYVRARAEGDHSITGLPIFVMRGFRQRCILVPADSPLETPADLAGRRVGLTGWPDSGNTWTRELLTNEGVDLDAIEWFLGPLTPDAPQFDRTGGFPVGPNVRTLEVGDGLATALARGQLDAIMTPFMPPGFYTDGSLRTLQRDSQGAEEDYFQQRRYIPGMHLITVKSALLDQQPELAQSLTDAFEAAKVTNARVRNKLQDAFPWHDQELARTAAVFGADWLPYGWPGDQPMVTDFQAALQAQGLLPAPVPDNELFPHPVAPTTSKEYAA</sequence>
<dbReference type="Pfam" id="PF09084">
    <property type="entry name" value="NMT1"/>
    <property type="match status" value="1"/>
</dbReference>
<dbReference type="RefSeq" id="WP_252593627.1">
    <property type="nucleotide sequence ID" value="NZ_CP099489.1"/>
</dbReference>
<dbReference type="SUPFAM" id="SSF53850">
    <property type="entry name" value="Periplasmic binding protein-like II"/>
    <property type="match status" value="1"/>
</dbReference>
<dbReference type="Proteomes" id="UP001056455">
    <property type="component" value="Chromosome"/>
</dbReference>
<reference evidence="2" key="1">
    <citation type="submission" date="2022-06" db="EMBL/GenBank/DDBJ databases">
        <title>Ornithinimicrobium HY1793.</title>
        <authorList>
            <person name="Huang Y."/>
        </authorList>
    </citation>
    <scope>NUCLEOTIDE SEQUENCE</scope>
    <source>
        <strain evidence="2">HY1793</strain>
    </source>
</reference>
<accession>A0ABY4YU07</accession>